<feature type="signal peptide" evidence="1">
    <location>
        <begin position="1"/>
        <end position="20"/>
    </location>
</feature>
<dbReference type="SUPFAM" id="SSF55486">
    <property type="entry name" value="Metalloproteases ('zincins'), catalytic domain"/>
    <property type="match status" value="1"/>
</dbReference>
<dbReference type="GO" id="GO:0008237">
    <property type="term" value="F:metallopeptidase activity"/>
    <property type="evidence" value="ECO:0007669"/>
    <property type="project" value="InterPro"/>
</dbReference>
<dbReference type="GeneID" id="41973727"/>
<reference evidence="2 3" key="1">
    <citation type="submission" date="2019-06" db="EMBL/GenBank/DDBJ databases">
        <title>Draft genome sequence of the filamentous fungus Phialemoniopsis curvata isolated from diesel fuel.</title>
        <authorList>
            <person name="Varaljay V.A."/>
            <person name="Lyon W.J."/>
            <person name="Crouch A.L."/>
            <person name="Drake C.E."/>
            <person name="Hollomon J.M."/>
            <person name="Nadeau L.J."/>
            <person name="Nunn H.S."/>
            <person name="Stevenson B.S."/>
            <person name="Bojanowski C.L."/>
            <person name="Crookes-Goodson W.J."/>
        </authorList>
    </citation>
    <scope>NUCLEOTIDE SEQUENCE [LARGE SCALE GENOMIC DNA]</scope>
    <source>
        <strain evidence="2 3">D216</strain>
    </source>
</reference>
<comment type="caution">
    <text evidence="2">The sequence shown here is derived from an EMBL/GenBank/DDBJ whole genome shotgun (WGS) entry which is preliminary data.</text>
</comment>
<dbReference type="OrthoDB" id="291007at2759"/>
<dbReference type="RefSeq" id="XP_030995018.1">
    <property type="nucleotide sequence ID" value="XM_031140895.1"/>
</dbReference>
<gene>
    <name evidence="2" type="ORF">E0L32_006280</name>
</gene>
<dbReference type="InParanoid" id="A0A507B0P9"/>
<dbReference type="AlphaFoldDB" id="A0A507B0P9"/>
<feature type="chain" id="PRO_5021404169" evidence="1">
    <location>
        <begin position="21"/>
        <end position="369"/>
    </location>
</feature>
<sequence>MVTRLLRLTLLGALATTALCGSHAWETKLQEPADTRPLPVDAAGYAIKDPSREHQFRKRWIGLRTDSTESLWPEKTISYCYSTSEAKDKLAKFIKQATMLWHQAGLHKDVYKYKEVANPGGSCTGYSNRANTLVINVRTDKPYMDSTVGLPLLNARDTEYKGPTMNLDYENARFAWTARGQAVVATIAHEFGHAWGLYHEHQNRYFWNAPVSFANGVIFGDKFDCAAIPGYMEVLQKAIADGNGDERLLCVSKRMADKYNFTAGQWLPWRTFKSKNSYYAGQSYDDVDWESIMLYGSSDGSATGTPILLRNDGQSFQSNFRPSLGDVEGIRTLYEPANSFSGGFPVLPNSSKSPFYTKFINMFKKNKGC</sequence>
<keyword evidence="3" id="KW-1185">Reference proteome</keyword>
<dbReference type="InterPro" id="IPR024079">
    <property type="entry name" value="MetalloPept_cat_dom_sf"/>
</dbReference>
<dbReference type="EMBL" id="SKBQ01000035">
    <property type="protein sequence ID" value="TPX13307.1"/>
    <property type="molecule type" value="Genomic_DNA"/>
</dbReference>
<dbReference type="Gene3D" id="3.40.390.10">
    <property type="entry name" value="Collagenase (Catalytic Domain)"/>
    <property type="match status" value="1"/>
</dbReference>
<evidence type="ECO:0000313" key="3">
    <source>
        <dbReference type="Proteomes" id="UP000319257"/>
    </source>
</evidence>
<dbReference type="STRING" id="1093900.A0A507B0P9"/>
<evidence type="ECO:0000256" key="1">
    <source>
        <dbReference type="SAM" id="SignalP"/>
    </source>
</evidence>
<name>A0A507B0P9_9PEZI</name>
<organism evidence="2 3">
    <name type="scientific">Thyridium curvatum</name>
    <dbReference type="NCBI Taxonomy" id="1093900"/>
    <lineage>
        <taxon>Eukaryota</taxon>
        <taxon>Fungi</taxon>
        <taxon>Dikarya</taxon>
        <taxon>Ascomycota</taxon>
        <taxon>Pezizomycotina</taxon>
        <taxon>Sordariomycetes</taxon>
        <taxon>Sordariomycetidae</taxon>
        <taxon>Thyridiales</taxon>
        <taxon>Thyridiaceae</taxon>
        <taxon>Thyridium</taxon>
    </lineage>
</organism>
<accession>A0A507B0P9</accession>
<keyword evidence="1" id="KW-0732">Signal</keyword>
<evidence type="ECO:0000313" key="2">
    <source>
        <dbReference type="EMBL" id="TPX13307.1"/>
    </source>
</evidence>
<dbReference type="Proteomes" id="UP000319257">
    <property type="component" value="Unassembled WGS sequence"/>
</dbReference>
<proteinExistence type="predicted"/>
<protein>
    <submittedName>
        <fullName evidence="2">Uncharacterized protein</fullName>
    </submittedName>
</protein>